<gene>
    <name evidence="1" type="ORF">GCM10009114_31210</name>
</gene>
<dbReference type="Gene3D" id="3.40.50.1820">
    <property type="entry name" value="alpha/beta hydrolase"/>
    <property type="match status" value="1"/>
</dbReference>
<keyword evidence="1" id="KW-0378">Hydrolase</keyword>
<dbReference type="EMBL" id="BAAAFD010000010">
    <property type="protein sequence ID" value="GAA0859086.1"/>
    <property type="molecule type" value="Genomic_DNA"/>
</dbReference>
<protein>
    <submittedName>
        <fullName evidence="1">Alpha/beta hydrolase</fullName>
    </submittedName>
</protein>
<sequence length="267" mass="29585">MSTNLANITRNRPKIRHMLSESRALIEFGTTSMLMPLLLQAPRGDKHPVMVIPGFLASDLSTKPIRSFLKMKGYTPYGWGLRRNLGTHITGGQHIVSDALLNRVIELCVRHERKVSLVGWSLGGILAREVARAIPDCVRQVISLGSPFNGPHGSAPMAAKMFELINGDLAKREPEAITRIIPPPQVPSTAIFSRSDGVAHWKACKNNDEHCHELSENIEVKGSHMGLGHNAQVLWIVANRLAQKEGSWAPFREKTLHKLIFPNPDRA</sequence>
<dbReference type="GO" id="GO:0016787">
    <property type="term" value="F:hydrolase activity"/>
    <property type="evidence" value="ECO:0007669"/>
    <property type="project" value="UniProtKB-KW"/>
</dbReference>
<proteinExistence type="predicted"/>
<reference evidence="1 2" key="1">
    <citation type="journal article" date="2019" name="Int. J. Syst. Evol. Microbiol.">
        <title>The Global Catalogue of Microorganisms (GCM) 10K type strain sequencing project: providing services to taxonomists for standard genome sequencing and annotation.</title>
        <authorList>
            <consortium name="The Broad Institute Genomics Platform"/>
            <consortium name="The Broad Institute Genome Sequencing Center for Infectious Disease"/>
            <person name="Wu L."/>
            <person name="Ma J."/>
        </authorList>
    </citation>
    <scope>NUCLEOTIDE SEQUENCE [LARGE SCALE GENOMIC DNA]</scope>
    <source>
        <strain evidence="1 2">JCM 15896</strain>
    </source>
</reference>
<dbReference type="RefSeq" id="WP_343861637.1">
    <property type="nucleotide sequence ID" value="NZ_BAAAFD010000010.1"/>
</dbReference>
<organism evidence="1 2">
    <name type="scientific">Aliiglaciecola litoralis</name>
    <dbReference type="NCBI Taxonomy" id="582857"/>
    <lineage>
        <taxon>Bacteria</taxon>
        <taxon>Pseudomonadati</taxon>
        <taxon>Pseudomonadota</taxon>
        <taxon>Gammaproteobacteria</taxon>
        <taxon>Alteromonadales</taxon>
        <taxon>Alteromonadaceae</taxon>
        <taxon>Aliiglaciecola</taxon>
    </lineage>
</organism>
<dbReference type="Proteomes" id="UP001500359">
    <property type="component" value="Unassembled WGS sequence"/>
</dbReference>
<evidence type="ECO:0000313" key="2">
    <source>
        <dbReference type="Proteomes" id="UP001500359"/>
    </source>
</evidence>
<accession>A0ABN1LR16</accession>
<dbReference type="InterPro" id="IPR029058">
    <property type="entry name" value="AB_hydrolase_fold"/>
</dbReference>
<evidence type="ECO:0000313" key="1">
    <source>
        <dbReference type="EMBL" id="GAA0859086.1"/>
    </source>
</evidence>
<dbReference type="SUPFAM" id="SSF53474">
    <property type="entry name" value="alpha/beta-Hydrolases"/>
    <property type="match status" value="1"/>
</dbReference>
<keyword evidence="2" id="KW-1185">Reference proteome</keyword>
<name>A0ABN1LR16_9ALTE</name>
<comment type="caution">
    <text evidence="1">The sequence shown here is derived from an EMBL/GenBank/DDBJ whole genome shotgun (WGS) entry which is preliminary data.</text>
</comment>